<feature type="compositionally biased region" description="Polar residues" evidence="1">
    <location>
        <begin position="191"/>
        <end position="200"/>
    </location>
</feature>
<protein>
    <submittedName>
        <fullName evidence="3">Uncharacterized protein</fullName>
    </submittedName>
</protein>
<evidence type="ECO:0000313" key="4">
    <source>
        <dbReference type="Proteomes" id="UP000324748"/>
    </source>
</evidence>
<feature type="compositionally biased region" description="Polar residues" evidence="1">
    <location>
        <begin position="222"/>
        <end position="244"/>
    </location>
</feature>
<feature type="compositionally biased region" description="Polar residues" evidence="1">
    <location>
        <begin position="73"/>
        <end position="91"/>
    </location>
</feature>
<evidence type="ECO:0000256" key="1">
    <source>
        <dbReference type="SAM" id="MobiDB-lite"/>
    </source>
</evidence>
<gene>
    <name evidence="2" type="ORF">PGT21_022468</name>
    <name evidence="3" type="ORF">PGT21_022958</name>
</gene>
<dbReference type="EMBL" id="VSWC01000093">
    <property type="protein sequence ID" value="KAA1089569.1"/>
    <property type="molecule type" value="Genomic_DNA"/>
</dbReference>
<feature type="region of interest" description="Disordered" evidence="1">
    <location>
        <begin position="73"/>
        <end position="93"/>
    </location>
</feature>
<reference evidence="3 4" key="1">
    <citation type="submission" date="2019-05" db="EMBL/GenBank/DDBJ databases">
        <title>Emergence of the Ug99 lineage of the wheat stem rust pathogen through somatic hybridization.</title>
        <authorList>
            <person name="Li F."/>
            <person name="Upadhyaya N.M."/>
            <person name="Sperschneider J."/>
            <person name="Matny O."/>
            <person name="Nguyen-Phuc H."/>
            <person name="Mago R."/>
            <person name="Raley C."/>
            <person name="Miller M.E."/>
            <person name="Silverstein K.A.T."/>
            <person name="Henningsen E."/>
            <person name="Hirsch C.D."/>
            <person name="Visser B."/>
            <person name="Pretorius Z.A."/>
            <person name="Steffenson B.J."/>
            <person name="Schwessinger B."/>
            <person name="Dodds P.N."/>
            <person name="Figueroa M."/>
        </authorList>
    </citation>
    <scope>NUCLEOTIDE SEQUENCE [LARGE SCALE GENOMIC DNA]</scope>
    <source>
        <strain evidence="3">21-0</strain>
    </source>
</reference>
<feature type="compositionally biased region" description="Acidic residues" evidence="1">
    <location>
        <begin position="245"/>
        <end position="254"/>
    </location>
</feature>
<proteinExistence type="predicted"/>
<comment type="caution">
    <text evidence="3">The sequence shown here is derived from an EMBL/GenBank/DDBJ whole genome shotgun (WGS) entry which is preliminary data.</text>
</comment>
<dbReference type="EMBL" id="VSWC01000080">
    <property type="protein sequence ID" value="KAA1093054.1"/>
    <property type="molecule type" value="Genomic_DNA"/>
</dbReference>
<keyword evidence="4" id="KW-1185">Reference proteome</keyword>
<name>A0A5B0NWZ3_PUCGR</name>
<sequence length="295" mass="32176">MFRINPQVLSLRARFFHDEHKSVCMNISNWIQNHFPHLSSSDHHNKPCWSSLKVRLFLKVPLFSFIATTTHNSSPLQVSNKNPQASTNKQLSHVAREGSVITVAGQGRVSDQDKHDELKSKPELYAQDVALRGEDATKDELGCIGSDNDATLRGDYEIEDKDIGLLGSNGEMFSRKDATDNKAVRLIGSNGEVTLGSQDTVDNDDDEMESNTSSHGREAEDSTNNEATGSLGSNREVTLGSQDTVETDDNDMESNESVHGGEEEGSVGSEGGVTLGSEDTLTTEDEDTEESGEED</sequence>
<accession>A0A5B0NWZ3</accession>
<organism evidence="3 4">
    <name type="scientific">Puccinia graminis f. sp. tritici</name>
    <dbReference type="NCBI Taxonomy" id="56615"/>
    <lineage>
        <taxon>Eukaryota</taxon>
        <taxon>Fungi</taxon>
        <taxon>Dikarya</taxon>
        <taxon>Basidiomycota</taxon>
        <taxon>Pucciniomycotina</taxon>
        <taxon>Pucciniomycetes</taxon>
        <taxon>Pucciniales</taxon>
        <taxon>Pucciniaceae</taxon>
        <taxon>Puccinia</taxon>
    </lineage>
</organism>
<dbReference type="Proteomes" id="UP000324748">
    <property type="component" value="Unassembled WGS sequence"/>
</dbReference>
<dbReference type="OrthoDB" id="2503447at2759"/>
<feature type="region of interest" description="Disordered" evidence="1">
    <location>
        <begin position="189"/>
        <end position="295"/>
    </location>
</feature>
<dbReference type="AlphaFoldDB" id="A0A5B0NWZ3"/>
<evidence type="ECO:0000313" key="2">
    <source>
        <dbReference type="EMBL" id="KAA1089569.1"/>
    </source>
</evidence>
<evidence type="ECO:0000313" key="3">
    <source>
        <dbReference type="EMBL" id="KAA1093054.1"/>
    </source>
</evidence>
<feature type="compositionally biased region" description="Acidic residues" evidence="1">
    <location>
        <begin position="281"/>
        <end position="295"/>
    </location>
</feature>